<dbReference type="SUPFAM" id="SSF56281">
    <property type="entry name" value="Metallo-hydrolase/oxidoreductase"/>
    <property type="match status" value="1"/>
</dbReference>
<dbReference type="Proteomes" id="UP000184342">
    <property type="component" value="Unassembled WGS sequence"/>
</dbReference>
<dbReference type="PANTHER" id="PTHR42967:SF1">
    <property type="entry name" value="MBL FOLD METALLO-HYDROLASE"/>
    <property type="match status" value="1"/>
</dbReference>
<reference evidence="1 2" key="1">
    <citation type="submission" date="2016-11" db="EMBL/GenBank/DDBJ databases">
        <authorList>
            <person name="Jaros S."/>
            <person name="Januszkiewicz K."/>
            <person name="Wedrychowicz H."/>
        </authorList>
    </citation>
    <scope>NUCLEOTIDE SEQUENCE [LARGE SCALE GENOMIC DNA]</scope>
    <source>
        <strain evidence="1 2">DSM 15970</strain>
    </source>
</reference>
<dbReference type="Gene3D" id="3.60.15.10">
    <property type="entry name" value="Ribonuclease Z/Hydroxyacylglutathione hydrolase-like"/>
    <property type="match status" value="1"/>
</dbReference>
<dbReference type="Pfam" id="PF13483">
    <property type="entry name" value="Lactamase_B_3"/>
    <property type="match status" value="1"/>
</dbReference>
<dbReference type="RefSeq" id="WP_073992932.1">
    <property type="nucleotide sequence ID" value="NZ_FQYT01000005.1"/>
</dbReference>
<dbReference type="EMBL" id="FQYT01000005">
    <property type="protein sequence ID" value="SHI68097.1"/>
    <property type="molecule type" value="Genomic_DNA"/>
</dbReference>
<keyword evidence="2" id="KW-1185">Reference proteome</keyword>
<sequence length="234" mass="27938">MKITYVRHSCFTLEIEKTVLIFDYFNGKLPKFDRKKTICVFSSHGHMDHFNKKIFRLADIYENVYFILSDDIREQVDVHSLPLATEGKILYMGPDELLQLENMGIRTLQSTDLGVAFIIRMEGLSIYHGGDLHWWSWNSEGEEFNDNMKKAFLHEMDKIKGERFDVAFLPLDPRLQERYSWGFDYFMRNTYTELAIPMHFWNNYKSLAAFREMECAQEYRDKIMLITHREETLL</sequence>
<accession>A0A1M6D4C4</accession>
<name>A0A1M6D4C4_9FIRM</name>
<dbReference type="InterPro" id="IPR036866">
    <property type="entry name" value="RibonucZ/Hydroxyglut_hydro"/>
</dbReference>
<dbReference type="STRING" id="1122934.SAMN02745691_00665"/>
<dbReference type="OrthoDB" id="36975at2"/>
<gene>
    <name evidence="1" type="ORF">SAMN02745691_00665</name>
</gene>
<organism evidence="1 2">
    <name type="scientific">Parasporobacterium paucivorans DSM 15970</name>
    <dbReference type="NCBI Taxonomy" id="1122934"/>
    <lineage>
        <taxon>Bacteria</taxon>
        <taxon>Bacillati</taxon>
        <taxon>Bacillota</taxon>
        <taxon>Clostridia</taxon>
        <taxon>Lachnospirales</taxon>
        <taxon>Lachnospiraceae</taxon>
        <taxon>Parasporobacterium</taxon>
    </lineage>
</organism>
<dbReference type="AlphaFoldDB" id="A0A1M6D4C4"/>
<protein>
    <submittedName>
        <fullName evidence="1">L-ascorbate metabolism protein UlaG, beta-lactamase superfamily</fullName>
    </submittedName>
</protein>
<dbReference type="PANTHER" id="PTHR42967">
    <property type="entry name" value="METAL DEPENDENT HYDROLASE"/>
    <property type="match status" value="1"/>
</dbReference>
<proteinExistence type="predicted"/>
<evidence type="ECO:0000313" key="1">
    <source>
        <dbReference type="EMBL" id="SHI68097.1"/>
    </source>
</evidence>
<evidence type="ECO:0000313" key="2">
    <source>
        <dbReference type="Proteomes" id="UP000184342"/>
    </source>
</evidence>